<evidence type="ECO:0000313" key="1">
    <source>
        <dbReference type="EnsemblMetazoa" id="tetur03g07710.1"/>
    </source>
</evidence>
<reference evidence="2" key="1">
    <citation type="submission" date="2011-08" db="EMBL/GenBank/DDBJ databases">
        <authorList>
            <person name="Rombauts S."/>
        </authorList>
    </citation>
    <scope>NUCLEOTIDE SEQUENCE</scope>
    <source>
        <strain evidence="2">London</strain>
    </source>
</reference>
<dbReference type="EnsemblMetazoa" id="tetur03g07710.1">
    <property type="protein sequence ID" value="tetur03g07710.1"/>
    <property type="gene ID" value="tetur03g07710"/>
</dbReference>
<sequence length="21" mass="2305">MMALMATRVQQDGCLMIGSTF</sequence>
<organism evidence="1 2">
    <name type="scientific">Tetranychus urticae</name>
    <name type="common">Two-spotted spider mite</name>
    <dbReference type="NCBI Taxonomy" id="32264"/>
    <lineage>
        <taxon>Eukaryota</taxon>
        <taxon>Metazoa</taxon>
        <taxon>Ecdysozoa</taxon>
        <taxon>Arthropoda</taxon>
        <taxon>Chelicerata</taxon>
        <taxon>Arachnida</taxon>
        <taxon>Acari</taxon>
        <taxon>Acariformes</taxon>
        <taxon>Trombidiformes</taxon>
        <taxon>Prostigmata</taxon>
        <taxon>Eleutherengona</taxon>
        <taxon>Raphignathae</taxon>
        <taxon>Tetranychoidea</taxon>
        <taxon>Tetranychidae</taxon>
        <taxon>Tetranychus</taxon>
    </lineage>
</organism>
<keyword evidence="2" id="KW-1185">Reference proteome</keyword>
<dbReference type="Proteomes" id="UP000015104">
    <property type="component" value="Unassembled WGS sequence"/>
</dbReference>
<reference evidence="1" key="2">
    <citation type="submission" date="2015-06" db="UniProtKB">
        <authorList>
            <consortium name="EnsemblMetazoa"/>
        </authorList>
    </citation>
    <scope>IDENTIFICATION</scope>
</reference>
<accession>T1K0G6</accession>
<proteinExistence type="predicted"/>
<dbReference type="AlphaFoldDB" id="T1K0G6"/>
<protein>
    <submittedName>
        <fullName evidence="1">Uncharacterized protein</fullName>
    </submittedName>
</protein>
<dbReference type="EMBL" id="CAEY01001141">
    <property type="status" value="NOT_ANNOTATED_CDS"/>
    <property type="molecule type" value="Genomic_DNA"/>
</dbReference>
<dbReference type="HOGENOM" id="CLU_3427017_0_0_1"/>
<evidence type="ECO:0000313" key="2">
    <source>
        <dbReference type="Proteomes" id="UP000015104"/>
    </source>
</evidence>
<name>T1K0G6_TETUR</name>